<dbReference type="AlphaFoldDB" id="A0A9W6FPV9"/>
<dbReference type="EMBL" id="BSDP01000001">
    <property type="protein sequence ID" value="GLI25937.1"/>
    <property type="molecule type" value="Genomic_DNA"/>
</dbReference>
<dbReference type="PROSITE" id="PS51257">
    <property type="entry name" value="PROKAR_LIPOPROTEIN"/>
    <property type="match status" value="1"/>
</dbReference>
<name>A0A9W6FPV9_9MICO</name>
<feature type="chain" id="PRO_5040923804" evidence="2">
    <location>
        <begin position="26"/>
        <end position="256"/>
    </location>
</feature>
<evidence type="ECO:0000256" key="2">
    <source>
        <dbReference type="SAM" id="SignalP"/>
    </source>
</evidence>
<evidence type="ECO:0000313" key="3">
    <source>
        <dbReference type="EMBL" id="GLI25937.1"/>
    </source>
</evidence>
<dbReference type="Proteomes" id="UP001144396">
    <property type="component" value="Unassembled WGS sequence"/>
</dbReference>
<organism evidence="3 4">
    <name type="scientific">Agromyces rhizosphaerae</name>
    <dbReference type="NCBI Taxonomy" id="88374"/>
    <lineage>
        <taxon>Bacteria</taxon>
        <taxon>Bacillati</taxon>
        <taxon>Actinomycetota</taxon>
        <taxon>Actinomycetes</taxon>
        <taxon>Micrococcales</taxon>
        <taxon>Microbacteriaceae</taxon>
        <taxon>Agromyces</taxon>
    </lineage>
</organism>
<keyword evidence="4" id="KW-1185">Reference proteome</keyword>
<reference evidence="3" key="1">
    <citation type="submission" date="2022-12" db="EMBL/GenBank/DDBJ databases">
        <title>Reference genome sequencing for broad-spectrum identification of bacterial and archaeal isolates by mass spectrometry.</title>
        <authorList>
            <person name="Sekiguchi Y."/>
            <person name="Tourlousse D.M."/>
        </authorList>
    </citation>
    <scope>NUCLEOTIDE SEQUENCE</scope>
    <source>
        <strain evidence="3">14</strain>
    </source>
</reference>
<gene>
    <name evidence="3" type="ORF">ARHIZOSPH14_01790</name>
</gene>
<evidence type="ECO:0000313" key="4">
    <source>
        <dbReference type="Proteomes" id="UP001144396"/>
    </source>
</evidence>
<feature type="signal peptide" evidence="2">
    <location>
        <begin position="1"/>
        <end position="25"/>
    </location>
</feature>
<keyword evidence="2" id="KW-0732">Signal</keyword>
<sequence>MKLAQKPVRRSASVLAALAAGTLLAACAPAAAPVAETESPAPVVTESPTQTPEQDPLETVVEIVIRPERLDLRDDAGAKVAELSYDLDTDELVAALTTVFGAEPELEVLEARTHFSEMHAYHWDGFTVTDDLVGKWDDDGSGNSVWVETDGPDVIGMNVFVTADATVVGAVVLTTEPGYRAGDDVAALSAELGEDYRGNGNDRIIVESGPELGESQTGAPNANSVLLSDWPEAGGGAAVAGGSRITAPMNLGEGGA</sequence>
<dbReference type="RefSeq" id="WP_281881941.1">
    <property type="nucleotide sequence ID" value="NZ_BSDP01000001.1"/>
</dbReference>
<comment type="caution">
    <text evidence="3">The sequence shown here is derived from an EMBL/GenBank/DDBJ whole genome shotgun (WGS) entry which is preliminary data.</text>
</comment>
<protein>
    <submittedName>
        <fullName evidence="3">Uncharacterized protein</fullName>
    </submittedName>
</protein>
<accession>A0A9W6FPV9</accession>
<feature type="region of interest" description="Disordered" evidence="1">
    <location>
        <begin position="38"/>
        <end position="57"/>
    </location>
</feature>
<proteinExistence type="predicted"/>
<evidence type="ECO:0000256" key="1">
    <source>
        <dbReference type="SAM" id="MobiDB-lite"/>
    </source>
</evidence>